<gene>
    <name evidence="4 6" type="primary">menF</name>
    <name evidence="6" type="ordered locus">TERTU_2729</name>
</gene>
<organism evidence="6 7">
    <name type="scientific">Teredinibacter turnerae (strain ATCC 39867 / T7901)</name>
    <dbReference type="NCBI Taxonomy" id="377629"/>
    <lineage>
        <taxon>Bacteria</taxon>
        <taxon>Pseudomonadati</taxon>
        <taxon>Pseudomonadota</taxon>
        <taxon>Gammaproteobacteria</taxon>
        <taxon>Cellvibrionales</taxon>
        <taxon>Cellvibrionaceae</taxon>
        <taxon>Teredinibacter</taxon>
    </lineage>
</organism>
<feature type="binding site" evidence="4">
    <location>
        <position position="445"/>
    </location>
    <ligand>
        <name>Mg(2+)</name>
        <dbReference type="ChEBI" id="CHEBI:18420"/>
    </ligand>
</feature>
<dbReference type="NCBIfam" id="TIGR00543">
    <property type="entry name" value="isochor_syn"/>
    <property type="match status" value="1"/>
</dbReference>
<comment type="similarity">
    <text evidence="2 4">Belongs to the isochorismate synthase family.</text>
</comment>
<keyword evidence="3 4" id="KW-0413">Isomerase</keyword>
<dbReference type="HAMAP" id="MF_01935">
    <property type="entry name" value="MenF"/>
    <property type="match status" value="1"/>
</dbReference>
<dbReference type="STRING" id="377629.TERTU_2729"/>
<evidence type="ECO:0000256" key="3">
    <source>
        <dbReference type="ARBA" id="ARBA00023235"/>
    </source>
</evidence>
<evidence type="ECO:0000313" key="7">
    <source>
        <dbReference type="Proteomes" id="UP000009080"/>
    </source>
</evidence>
<feature type="active site" description="Proton donor" evidence="4">
    <location>
        <position position="267"/>
    </location>
</feature>
<dbReference type="UniPathway" id="UPA01057">
    <property type="reaction ID" value="UER00163"/>
</dbReference>
<dbReference type="Proteomes" id="UP000009080">
    <property type="component" value="Chromosome"/>
</dbReference>
<keyword evidence="4" id="KW-0460">Magnesium</keyword>
<dbReference type="Gene3D" id="3.60.120.10">
    <property type="entry name" value="Anthranilate synthase"/>
    <property type="match status" value="1"/>
</dbReference>
<dbReference type="AlphaFoldDB" id="C5BMH8"/>
<feature type="active site" description="Proton acceptor" evidence="4">
    <location>
        <position position="218"/>
    </location>
</feature>
<dbReference type="InterPro" id="IPR034681">
    <property type="entry name" value="MenF"/>
</dbReference>
<evidence type="ECO:0000256" key="1">
    <source>
        <dbReference type="ARBA" id="ARBA00000799"/>
    </source>
</evidence>
<dbReference type="InterPro" id="IPR015890">
    <property type="entry name" value="Chorismate_C"/>
</dbReference>
<comment type="pathway">
    <text evidence="4">Quinol/quinone metabolism; 1,4-dihydroxy-2-naphthoate biosynthesis; 1,4-dihydroxy-2-naphthoate from chorismate: step 1/7.</text>
</comment>
<dbReference type="eggNOG" id="COG1169">
    <property type="taxonomic scope" value="Bacteria"/>
</dbReference>
<name>C5BMH8_TERTT</name>
<evidence type="ECO:0000256" key="2">
    <source>
        <dbReference type="ARBA" id="ARBA00005297"/>
    </source>
</evidence>
<dbReference type="OrthoDB" id="9806579at2"/>
<dbReference type="InterPro" id="IPR005801">
    <property type="entry name" value="ADC_synthase"/>
</dbReference>
<reference evidence="6 7" key="1">
    <citation type="journal article" date="2009" name="PLoS ONE">
        <title>The complete genome of Teredinibacter turnerae T7901: an intracellular endosymbiont of marine wood-boring bivalves (shipworms).</title>
        <authorList>
            <person name="Yang J.C."/>
            <person name="Madupu R."/>
            <person name="Durkin A.S."/>
            <person name="Ekborg N.A."/>
            <person name="Pedamallu C.S."/>
            <person name="Hostetler J.B."/>
            <person name="Radune D."/>
            <person name="Toms B.S."/>
            <person name="Henrissat B."/>
            <person name="Coutinho P.M."/>
            <person name="Schwarz S."/>
            <person name="Field L."/>
            <person name="Trindade-Silva A.E."/>
            <person name="Soares C.A.G."/>
            <person name="Elshahawi S."/>
            <person name="Hanora A."/>
            <person name="Schmidt E.W."/>
            <person name="Haygood M.G."/>
            <person name="Posfai J."/>
            <person name="Benner J."/>
            <person name="Madinger C."/>
            <person name="Nove J."/>
            <person name="Anton B."/>
            <person name="Chaudhary K."/>
            <person name="Foster J."/>
            <person name="Holman A."/>
            <person name="Kumar S."/>
            <person name="Lessard P.A."/>
            <person name="Luyten Y.A."/>
            <person name="Slatko B."/>
            <person name="Wood N."/>
            <person name="Wu B."/>
            <person name="Teplitski M."/>
            <person name="Mougous J.D."/>
            <person name="Ward N."/>
            <person name="Eisen J.A."/>
            <person name="Badger J.H."/>
            <person name="Distel D.L."/>
        </authorList>
    </citation>
    <scope>NUCLEOTIDE SEQUENCE [LARGE SCALE GENOMIC DNA]</scope>
    <source>
        <strain evidence="7">ATCC 39867 / T7901</strain>
    </source>
</reference>
<keyword evidence="4" id="KW-0474">Menaquinone biosynthesis</keyword>
<dbReference type="EMBL" id="CP001614">
    <property type="protein sequence ID" value="ACR13758.1"/>
    <property type="molecule type" value="Genomic_DNA"/>
</dbReference>
<comment type="pathway">
    <text evidence="4">Quinol/quinone metabolism; menaquinone biosynthesis.</text>
</comment>
<evidence type="ECO:0000256" key="4">
    <source>
        <dbReference type="HAMAP-Rule" id="MF_01935"/>
    </source>
</evidence>
<dbReference type="RefSeq" id="WP_015819873.1">
    <property type="nucleotide sequence ID" value="NC_012997.1"/>
</dbReference>
<dbReference type="PANTHER" id="PTHR42839:SF2">
    <property type="entry name" value="ISOCHORISMATE SYNTHASE ENTC"/>
    <property type="match status" value="1"/>
</dbReference>
<dbReference type="UniPathway" id="UPA00079"/>
<dbReference type="KEGG" id="ttu:TERTU_2729"/>
<dbReference type="SUPFAM" id="SSF56322">
    <property type="entry name" value="ADC synthase"/>
    <property type="match status" value="1"/>
</dbReference>
<feature type="domain" description="Chorismate-utilising enzyme C-terminal" evidence="5">
    <location>
        <begin position="198"/>
        <end position="449"/>
    </location>
</feature>
<keyword evidence="7" id="KW-1185">Reference proteome</keyword>
<comment type="function">
    <text evidence="4">Catalyzes the conversion of chorismate to isochorismate.</text>
</comment>
<comment type="cofactor">
    <cofactor evidence="4">
        <name>Mg(2+)</name>
        <dbReference type="ChEBI" id="CHEBI:18420"/>
    </cofactor>
</comment>
<comment type="catalytic activity">
    <reaction evidence="1 4">
        <text>chorismate = isochorismate</text>
        <dbReference type="Rhea" id="RHEA:18985"/>
        <dbReference type="ChEBI" id="CHEBI:29748"/>
        <dbReference type="ChEBI" id="CHEBI:29780"/>
        <dbReference type="EC" id="5.4.4.2"/>
    </reaction>
</comment>
<dbReference type="Pfam" id="PF00425">
    <property type="entry name" value="Chorismate_bind"/>
    <property type="match status" value="1"/>
</dbReference>
<dbReference type="GO" id="GO:0009234">
    <property type="term" value="P:menaquinone biosynthetic process"/>
    <property type="evidence" value="ECO:0007669"/>
    <property type="project" value="UniProtKB-UniRule"/>
</dbReference>
<accession>C5BMH8</accession>
<dbReference type="EC" id="5.4.4.2" evidence="4"/>
<evidence type="ECO:0000259" key="5">
    <source>
        <dbReference type="Pfam" id="PF00425"/>
    </source>
</evidence>
<sequence>MSVQSTVSTSGTPSGLLEVLAELRERLRGEKYCAQRLLRVSLPVELDNTPLEIAAACRESERQIFATRDNKFTLVGFGHSRRLSTNNAEQTAAILDQAQQLVAGSDACWLGGCSFAGNTGVGRWQEFPAACFVLPLVELRETNGFCEVAINMYAESYAQWQTRLEAIDQLVGEISAIPSLAGSRLPALVARRDTISLREWRELVMNALEAIRGGGFKKVVLAREVELCLTAPADPFAALAQLDRQHNPGYLFALTSGKDHFFGCSPERLFKQKGHQLVTEALAGTVRRGLDGDEDAALESRLIQSRKLVHEHQLVADAIHSALCPLALQLSPVSDVGVVKLRHIQHSYQKVSAILRPDVSIGQLFSSLHPTPAICGYPSAQAKAFIRDHEHFQRGWYSGVAGVIGAEHAEFSVAIRSGLARGDKVWLYSGVGIVRGSNPVGEWRELESKLQVMLDTLLPHAH</sequence>
<dbReference type="PANTHER" id="PTHR42839">
    <property type="entry name" value="ISOCHORISMATE SYNTHASE ENTC"/>
    <property type="match status" value="1"/>
</dbReference>
<protein>
    <recommendedName>
        <fullName evidence="4">Isochorismate synthase MenF</fullName>
        <ecNumber evidence="4">5.4.4.2</ecNumber>
    </recommendedName>
    <alternativeName>
        <fullName evidence="4">Isochorismate mutase</fullName>
    </alternativeName>
</protein>
<dbReference type="GO" id="GO:0000287">
    <property type="term" value="F:magnesium ion binding"/>
    <property type="evidence" value="ECO:0007669"/>
    <property type="project" value="UniProtKB-UniRule"/>
</dbReference>
<dbReference type="GO" id="GO:0008909">
    <property type="term" value="F:isochorismate synthase activity"/>
    <property type="evidence" value="ECO:0007669"/>
    <property type="project" value="UniProtKB-UniRule"/>
</dbReference>
<keyword evidence="4" id="KW-0479">Metal-binding</keyword>
<evidence type="ECO:0000313" key="6">
    <source>
        <dbReference type="EMBL" id="ACR13758.1"/>
    </source>
</evidence>
<dbReference type="InterPro" id="IPR004561">
    <property type="entry name" value="IsoChor_synthase"/>
</dbReference>
<dbReference type="HOGENOM" id="CLU_006493_8_4_6"/>
<proteinExistence type="inferred from homology"/>
<feature type="binding site" evidence="4">
    <location>
        <position position="311"/>
    </location>
    <ligand>
        <name>Mg(2+)</name>
        <dbReference type="ChEBI" id="CHEBI:18420"/>
    </ligand>
</feature>